<evidence type="ECO:0000256" key="3">
    <source>
        <dbReference type="ARBA" id="ARBA00023235"/>
    </source>
</evidence>
<dbReference type="FunCoup" id="A0A6L2PP99">
    <property type="interactions" value="538"/>
</dbReference>
<proteinExistence type="predicted"/>
<accession>A0A6L2PP99</accession>
<evidence type="ECO:0000256" key="2">
    <source>
        <dbReference type="ARBA" id="ARBA00023140"/>
    </source>
</evidence>
<dbReference type="GO" id="GO:0004165">
    <property type="term" value="F:delta(3)-delta(2)-enoyl-CoA isomerase activity"/>
    <property type="evidence" value="ECO:0007669"/>
    <property type="project" value="UniProtKB-ARBA"/>
</dbReference>
<name>A0A6L2PP99_COPFO</name>
<gene>
    <name evidence="4" type="ORF">Cfor_09888</name>
</gene>
<reference evidence="5" key="1">
    <citation type="submission" date="2020-01" db="EMBL/GenBank/DDBJ databases">
        <title>Draft genome sequence of the Termite Coptotermes fromosanus.</title>
        <authorList>
            <person name="Itakura S."/>
            <person name="Yosikawa Y."/>
            <person name="Umezawa K."/>
        </authorList>
    </citation>
    <scope>NUCLEOTIDE SEQUENCE [LARGE SCALE GENOMIC DNA]</scope>
</reference>
<dbReference type="AlphaFoldDB" id="A0A6L2PP99"/>
<sequence length="232" mass="25570">MLQMYDGLTRLLNEAAVDDRVVITALTGAGDVYSSGNDISGALQNIVGGDFLGKIKENTNRLRNFVSAFIDYPKILVAVVNGPAVGIAVTTLGLCDVVYASDKAYFVTPFTKLGLVAEGCSSYTFPRIMGSSKASALLYFGHQMGAHDAKECGLVSQVFPHATLEQEVWHKLEQFAQMSMQSMMYSKRLVRAWTNEELHKANEAECKAVEERTQSEDCLTATLEFFNRRSKM</sequence>
<dbReference type="PANTHER" id="PTHR43684">
    <property type="match status" value="1"/>
</dbReference>
<dbReference type="Gene3D" id="1.10.12.10">
    <property type="entry name" value="Lyase 2-enoyl-coa Hydratase, Chain A, domain 2"/>
    <property type="match status" value="1"/>
</dbReference>
<dbReference type="EMBL" id="BLKM01004979">
    <property type="protein sequence ID" value="GFG33002.1"/>
    <property type="molecule type" value="Genomic_DNA"/>
</dbReference>
<keyword evidence="5" id="KW-1185">Reference proteome</keyword>
<dbReference type="OrthoDB" id="409763at2759"/>
<keyword evidence="2" id="KW-0576">Peroxisome</keyword>
<dbReference type="CDD" id="cd06558">
    <property type="entry name" value="crotonase-like"/>
    <property type="match status" value="1"/>
</dbReference>
<dbReference type="Pfam" id="PF00378">
    <property type="entry name" value="ECH_1"/>
    <property type="match status" value="1"/>
</dbReference>
<dbReference type="InterPro" id="IPR029045">
    <property type="entry name" value="ClpP/crotonase-like_dom_sf"/>
</dbReference>
<comment type="subcellular location">
    <subcellularLocation>
        <location evidence="1">Peroxisome</location>
    </subcellularLocation>
</comment>
<dbReference type="InterPro" id="IPR014748">
    <property type="entry name" value="Enoyl-CoA_hydra_C"/>
</dbReference>
<dbReference type="SUPFAM" id="SSF52096">
    <property type="entry name" value="ClpP/crotonase"/>
    <property type="match status" value="1"/>
</dbReference>
<comment type="caution">
    <text evidence="4">The sequence shown here is derived from an EMBL/GenBank/DDBJ whole genome shotgun (WGS) entry which is preliminary data.</text>
</comment>
<dbReference type="InterPro" id="IPR001753">
    <property type="entry name" value="Enoyl-CoA_hydra/iso"/>
</dbReference>
<evidence type="ECO:0000313" key="4">
    <source>
        <dbReference type="EMBL" id="GFG33002.1"/>
    </source>
</evidence>
<evidence type="ECO:0000256" key="1">
    <source>
        <dbReference type="ARBA" id="ARBA00004275"/>
    </source>
</evidence>
<keyword evidence="3" id="KW-0413">Isomerase</keyword>
<dbReference type="InParanoid" id="A0A6L2PP99"/>
<organism evidence="4 5">
    <name type="scientific">Coptotermes formosanus</name>
    <name type="common">Formosan subterranean termite</name>
    <dbReference type="NCBI Taxonomy" id="36987"/>
    <lineage>
        <taxon>Eukaryota</taxon>
        <taxon>Metazoa</taxon>
        <taxon>Ecdysozoa</taxon>
        <taxon>Arthropoda</taxon>
        <taxon>Hexapoda</taxon>
        <taxon>Insecta</taxon>
        <taxon>Pterygota</taxon>
        <taxon>Neoptera</taxon>
        <taxon>Polyneoptera</taxon>
        <taxon>Dictyoptera</taxon>
        <taxon>Blattodea</taxon>
        <taxon>Blattoidea</taxon>
        <taxon>Termitoidae</taxon>
        <taxon>Rhinotermitidae</taxon>
        <taxon>Coptotermes</taxon>
    </lineage>
</organism>
<dbReference type="PANTHER" id="PTHR43684:SF1">
    <property type="entry name" value="ENOYL-COA DELTA ISOMERASE 2"/>
    <property type="match status" value="1"/>
</dbReference>
<dbReference type="GO" id="GO:0005777">
    <property type="term" value="C:peroxisome"/>
    <property type="evidence" value="ECO:0007669"/>
    <property type="project" value="UniProtKB-SubCell"/>
</dbReference>
<protein>
    <submittedName>
        <fullName evidence="4">Uncharacterized protein</fullName>
    </submittedName>
</protein>
<dbReference type="Gene3D" id="3.90.226.10">
    <property type="entry name" value="2-enoyl-CoA Hydratase, Chain A, domain 1"/>
    <property type="match status" value="1"/>
</dbReference>
<evidence type="ECO:0000313" key="5">
    <source>
        <dbReference type="Proteomes" id="UP000502823"/>
    </source>
</evidence>
<dbReference type="Proteomes" id="UP000502823">
    <property type="component" value="Unassembled WGS sequence"/>
</dbReference>
<dbReference type="InterPro" id="IPR051053">
    <property type="entry name" value="ECH/Chromodomain_protein"/>
</dbReference>